<gene>
    <name evidence="3" type="ORF">OS493_007337</name>
</gene>
<keyword evidence="1" id="KW-0812">Transmembrane</keyword>
<protein>
    <recommendedName>
        <fullName evidence="2">LicD/FKTN/FKRP nucleotidyltransferase domain-containing protein</fullName>
    </recommendedName>
</protein>
<evidence type="ECO:0000313" key="4">
    <source>
        <dbReference type="Proteomes" id="UP001163046"/>
    </source>
</evidence>
<reference evidence="3" key="1">
    <citation type="submission" date="2023-01" db="EMBL/GenBank/DDBJ databases">
        <title>Genome assembly of the deep-sea coral Lophelia pertusa.</title>
        <authorList>
            <person name="Herrera S."/>
            <person name="Cordes E."/>
        </authorList>
    </citation>
    <scope>NUCLEOTIDE SEQUENCE</scope>
    <source>
        <strain evidence="3">USNM1676648</strain>
        <tissue evidence="3">Polyp</tissue>
    </source>
</reference>
<dbReference type="InterPro" id="IPR007074">
    <property type="entry name" value="LicD/FKTN/FKRP_NTP_transf"/>
</dbReference>
<feature type="transmembrane region" description="Helical" evidence="1">
    <location>
        <begin position="20"/>
        <end position="41"/>
    </location>
</feature>
<keyword evidence="1" id="KW-1133">Transmembrane helix</keyword>
<dbReference type="PANTHER" id="PTHR43404:SF1">
    <property type="entry name" value="MNN4P"/>
    <property type="match status" value="1"/>
</dbReference>
<dbReference type="AlphaFoldDB" id="A0A9W9Z393"/>
<sequence length="315" mass="36031">MSDSSSLLVEQDARNYVLVVLRRVIVFTVFISVAFLLLFMAKHNYLNPRKSDPVKKTMARSGCDMKIEIGDMCPSCTTELGGKCELDSKGFNCPDIRHMANTSMRQSQLVMTRLLRIFDLLAAKHNIRYWLSYGTLLGAARHKGFIPWDHDVDIEMPMQDYIAFFKVASKELPNDIFFQNSHTDTNLESAKNPGATLPIHQEIGYYTSPVNHRLRDKASCYGYCLLYGCNFHDGLMVDLFVSEREIKDVFPLKEMDFEGFVFPVPKNWRVILQQDYGNDVLEIPDKVTDQRPFITPYPMTTCKKLARESADGSAH</sequence>
<name>A0A9W9Z393_9CNID</name>
<dbReference type="EMBL" id="MU826828">
    <property type="protein sequence ID" value="KAJ7374257.1"/>
    <property type="molecule type" value="Genomic_DNA"/>
</dbReference>
<dbReference type="GO" id="GO:0009100">
    <property type="term" value="P:glycoprotein metabolic process"/>
    <property type="evidence" value="ECO:0007669"/>
    <property type="project" value="UniProtKB-ARBA"/>
</dbReference>
<evidence type="ECO:0000256" key="1">
    <source>
        <dbReference type="SAM" id="Phobius"/>
    </source>
</evidence>
<dbReference type="OrthoDB" id="419198at2759"/>
<proteinExistence type="predicted"/>
<evidence type="ECO:0000259" key="2">
    <source>
        <dbReference type="Pfam" id="PF04991"/>
    </source>
</evidence>
<dbReference type="Pfam" id="PF04991">
    <property type="entry name" value="LicD"/>
    <property type="match status" value="1"/>
</dbReference>
<dbReference type="InterPro" id="IPR052942">
    <property type="entry name" value="LPS_cholinephosphotransferase"/>
</dbReference>
<keyword evidence="1" id="KW-0472">Membrane</keyword>
<feature type="domain" description="LicD/FKTN/FKRP nucleotidyltransferase" evidence="2">
    <location>
        <begin position="123"/>
        <end position="239"/>
    </location>
</feature>
<accession>A0A9W9Z393</accession>
<dbReference type="Proteomes" id="UP001163046">
    <property type="component" value="Unassembled WGS sequence"/>
</dbReference>
<keyword evidence="4" id="KW-1185">Reference proteome</keyword>
<evidence type="ECO:0000313" key="3">
    <source>
        <dbReference type="EMBL" id="KAJ7374257.1"/>
    </source>
</evidence>
<organism evidence="3 4">
    <name type="scientific">Desmophyllum pertusum</name>
    <dbReference type="NCBI Taxonomy" id="174260"/>
    <lineage>
        <taxon>Eukaryota</taxon>
        <taxon>Metazoa</taxon>
        <taxon>Cnidaria</taxon>
        <taxon>Anthozoa</taxon>
        <taxon>Hexacorallia</taxon>
        <taxon>Scleractinia</taxon>
        <taxon>Caryophylliina</taxon>
        <taxon>Caryophylliidae</taxon>
        <taxon>Desmophyllum</taxon>
    </lineage>
</organism>
<comment type="caution">
    <text evidence="3">The sequence shown here is derived from an EMBL/GenBank/DDBJ whole genome shotgun (WGS) entry which is preliminary data.</text>
</comment>
<dbReference type="PANTHER" id="PTHR43404">
    <property type="entry name" value="LIPOPOLYSACCHARIDE CHOLINEPHOSPHOTRANSFERASE LICD"/>
    <property type="match status" value="1"/>
</dbReference>